<reference evidence="4" key="1">
    <citation type="journal article" date="2019" name="Int. J. Syst. Evol. Microbiol.">
        <title>The Global Catalogue of Microorganisms (GCM) 10K type strain sequencing project: providing services to taxonomists for standard genome sequencing and annotation.</title>
        <authorList>
            <consortium name="The Broad Institute Genomics Platform"/>
            <consortium name="The Broad Institute Genome Sequencing Center for Infectious Disease"/>
            <person name="Wu L."/>
            <person name="Ma J."/>
        </authorList>
    </citation>
    <scope>NUCLEOTIDE SEQUENCE [LARGE SCALE GENOMIC DNA]</scope>
    <source>
        <strain evidence="4">CGMCC 4.7192</strain>
    </source>
</reference>
<evidence type="ECO:0000256" key="1">
    <source>
        <dbReference type="SAM" id="MobiDB-lite"/>
    </source>
</evidence>
<name>A0ABW5BIQ3_9PROT</name>
<feature type="signal peptide" evidence="2">
    <location>
        <begin position="1"/>
        <end position="24"/>
    </location>
</feature>
<feature type="region of interest" description="Disordered" evidence="1">
    <location>
        <begin position="439"/>
        <end position="460"/>
    </location>
</feature>
<feature type="compositionally biased region" description="Polar residues" evidence="1">
    <location>
        <begin position="447"/>
        <end position="458"/>
    </location>
</feature>
<comment type="caution">
    <text evidence="3">The sequence shown here is derived from an EMBL/GenBank/DDBJ whole genome shotgun (WGS) entry which is preliminary data.</text>
</comment>
<evidence type="ECO:0000313" key="3">
    <source>
        <dbReference type="EMBL" id="MFD2205988.1"/>
    </source>
</evidence>
<sequence length="590" mass="63426">MKNKYLSCTSLLLAGTILPSLAVADTAKTFLQWMSNPDITVANDGETYTAVVSPTEPLQGAFIVEIDAEVSGRVKSWKSWPSLALQPDDPVTPGNWFPFLNNGDTANYNRPRPKSVNTAAPFFLDNGNYGFLAVTACNAEATRLSNLGMNNSEIFSQDRDVKIAVRGNLDYDTTGITGTQTPEEVESWNSFKAITVTCLKSDTSLDPVVQSIEEAILSAQTAQISNVSGACEMTLSGQITSANPNSQVRFRYHDNSGQQSDEKTITTNGAGLSNFEHIYPISANIADGQVRMIGTSHAFLSNWANYHVNCSAAPGELMAQLPPKASLIVAVDGKILHRGMSCPATVNLIGKLDGRGKASGAAAILAGGQIKALKAYDIANNENIFFQGQHALSWEGLTFLQKSVTFTMNVTNAMGDVVDSVEKNSVFTCDPVTTSSLAGGAAGDYTEPSTDPSASEPVTQKRPINKLALKASPAAFHILAPKGQIRSGTIKLTDGKKSYDLFFYQKTSGRYLPFQSSQLPRSMIGTSANFKLEALTGATGWRLEVCPKNPASKNTSKSTCKYSDFSLPTARISLPEIQKKPDRLKRRTAP</sequence>
<keyword evidence="2" id="KW-0732">Signal</keyword>
<keyword evidence="4" id="KW-1185">Reference proteome</keyword>
<dbReference type="Proteomes" id="UP001597294">
    <property type="component" value="Unassembled WGS sequence"/>
</dbReference>
<feature type="chain" id="PRO_5046794087" evidence="2">
    <location>
        <begin position="25"/>
        <end position="590"/>
    </location>
</feature>
<dbReference type="RefSeq" id="WP_380251134.1">
    <property type="nucleotide sequence ID" value="NZ_JBHUII010000004.1"/>
</dbReference>
<organism evidence="3 4">
    <name type="scientific">Kiloniella antarctica</name>
    <dbReference type="NCBI Taxonomy" id="1550907"/>
    <lineage>
        <taxon>Bacteria</taxon>
        <taxon>Pseudomonadati</taxon>
        <taxon>Pseudomonadota</taxon>
        <taxon>Alphaproteobacteria</taxon>
        <taxon>Rhodospirillales</taxon>
        <taxon>Kiloniellaceae</taxon>
        <taxon>Kiloniella</taxon>
    </lineage>
</organism>
<protein>
    <submittedName>
        <fullName evidence="3">Uncharacterized protein</fullName>
    </submittedName>
</protein>
<accession>A0ABW5BIQ3</accession>
<gene>
    <name evidence="3" type="ORF">ACFSKO_10210</name>
</gene>
<evidence type="ECO:0000313" key="4">
    <source>
        <dbReference type="Proteomes" id="UP001597294"/>
    </source>
</evidence>
<proteinExistence type="predicted"/>
<evidence type="ECO:0000256" key="2">
    <source>
        <dbReference type="SAM" id="SignalP"/>
    </source>
</evidence>
<dbReference type="EMBL" id="JBHUII010000004">
    <property type="protein sequence ID" value="MFD2205988.1"/>
    <property type="molecule type" value="Genomic_DNA"/>
</dbReference>